<dbReference type="AlphaFoldDB" id="A0A286E1Z6"/>
<reference evidence="2 3" key="1">
    <citation type="submission" date="2017-09" db="EMBL/GenBank/DDBJ databases">
        <authorList>
            <person name="Ehlers B."/>
            <person name="Leendertz F.H."/>
        </authorList>
    </citation>
    <scope>NUCLEOTIDE SEQUENCE [LARGE SCALE GENOMIC DNA]</scope>
    <source>
        <strain evidence="2 3">DSM 16848</strain>
    </source>
</reference>
<protein>
    <submittedName>
        <fullName evidence="2">Uncharacterized protein</fullName>
    </submittedName>
</protein>
<keyword evidence="3" id="KW-1185">Reference proteome</keyword>
<feature type="transmembrane region" description="Helical" evidence="1">
    <location>
        <begin position="49"/>
        <end position="69"/>
    </location>
</feature>
<dbReference type="RefSeq" id="WP_097113198.1">
    <property type="nucleotide sequence ID" value="NZ_CP083931.1"/>
</dbReference>
<organism evidence="2 3">
    <name type="scientific">Alysiella filiformis DSM 16848</name>
    <dbReference type="NCBI Taxonomy" id="1120981"/>
    <lineage>
        <taxon>Bacteria</taxon>
        <taxon>Pseudomonadati</taxon>
        <taxon>Pseudomonadota</taxon>
        <taxon>Betaproteobacteria</taxon>
        <taxon>Neisseriales</taxon>
        <taxon>Neisseriaceae</taxon>
        <taxon>Alysiella</taxon>
    </lineage>
</organism>
<evidence type="ECO:0000256" key="1">
    <source>
        <dbReference type="SAM" id="Phobius"/>
    </source>
</evidence>
<evidence type="ECO:0000313" key="2">
    <source>
        <dbReference type="EMBL" id="SOD64926.1"/>
    </source>
</evidence>
<dbReference type="OrthoDB" id="8614056at2"/>
<dbReference type="Proteomes" id="UP000219669">
    <property type="component" value="Unassembled WGS sequence"/>
</dbReference>
<dbReference type="EMBL" id="OCNF01000001">
    <property type="protein sequence ID" value="SOD64926.1"/>
    <property type="molecule type" value="Genomic_DNA"/>
</dbReference>
<feature type="transmembrane region" description="Helical" evidence="1">
    <location>
        <begin position="7"/>
        <end position="29"/>
    </location>
</feature>
<name>A0A286E1Z6_9NEIS</name>
<sequence length="166" mass="19158">MTPKQILIVCIRLFALVWGLHFLNTTVFLPQSDIAQNINQMTFWVMHGFFLVCWLFLWLFPATIAGLLLPEYQQEKQEIPSDTITWLNTGIVLIGIWGFYRGLMDFIAWLNILIVFNTEVSSKSAWQFLAADQKASVVVTLIECVISLILIFRANGIAKIIRKYMR</sequence>
<keyword evidence="1" id="KW-1133">Transmembrane helix</keyword>
<proteinExistence type="predicted"/>
<evidence type="ECO:0000313" key="3">
    <source>
        <dbReference type="Proteomes" id="UP000219669"/>
    </source>
</evidence>
<gene>
    <name evidence="2" type="ORF">SAMN02746062_00114</name>
</gene>
<feature type="transmembrane region" description="Helical" evidence="1">
    <location>
        <begin position="90"/>
        <end position="116"/>
    </location>
</feature>
<keyword evidence="1" id="KW-0812">Transmembrane</keyword>
<accession>A0A286E1Z6</accession>
<keyword evidence="1" id="KW-0472">Membrane</keyword>
<feature type="transmembrane region" description="Helical" evidence="1">
    <location>
        <begin position="136"/>
        <end position="156"/>
    </location>
</feature>